<feature type="transmembrane region" description="Helical" evidence="5">
    <location>
        <begin position="354"/>
        <end position="375"/>
    </location>
</feature>
<dbReference type="Pfam" id="PF07690">
    <property type="entry name" value="MFS_1"/>
    <property type="match status" value="2"/>
</dbReference>
<dbReference type="PROSITE" id="PS50850">
    <property type="entry name" value="MFS"/>
    <property type="match status" value="1"/>
</dbReference>
<feature type="transmembrane region" description="Helical" evidence="5">
    <location>
        <begin position="179"/>
        <end position="197"/>
    </location>
</feature>
<feature type="transmembrane region" description="Helical" evidence="5">
    <location>
        <begin position="143"/>
        <end position="173"/>
    </location>
</feature>
<protein>
    <recommendedName>
        <fullName evidence="6">Major facilitator superfamily (MFS) profile domain-containing protein</fullName>
    </recommendedName>
</protein>
<evidence type="ECO:0000313" key="7">
    <source>
        <dbReference type="EMBL" id="KUG17755.1"/>
    </source>
</evidence>
<dbReference type="InterPro" id="IPR020846">
    <property type="entry name" value="MFS_dom"/>
</dbReference>
<proteinExistence type="predicted"/>
<feature type="transmembrane region" description="Helical" evidence="5">
    <location>
        <begin position="56"/>
        <end position="78"/>
    </location>
</feature>
<dbReference type="InterPro" id="IPR036259">
    <property type="entry name" value="MFS_trans_sf"/>
</dbReference>
<dbReference type="GO" id="GO:0016020">
    <property type="term" value="C:membrane"/>
    <property type="evidence" value="ECO:0007669"/>
    <property type="project" value="UniProtKB-SubCell"/>
</dbReference>
<comment type="subcellular location">
    <subcellularLocation>
        <location evidence="1">Membrane</location>
        <topology evidence="1">Multi-pass membrane protein</topology>
    </subcellularLocation>
</comment>
<comment type="caution">
    <text evidence="7">The sequence shown here is derived from an EMBL/GenBank/DDBJ whole genome shotgun (WGS) entry which is preliminary data.</text>
</comment>
<feature type="transmembrane region" description="Helical" evidence="5">
    <location>
        <begin position="108"/>
        <end position="131"/>
    </location>
</feature>
<sequence length="418" mass="47058">MATIWSHYNSYSDAIREIKKNTATLIICNTLIAAGSGLTAPLFVRYLEALGATPSIIGSIEGLNYLLLFATIIGGYLADIFGRKKIIVISHLIFSLALLWFLSANTWIWAIPGVILLGGRVLSEPAIDALLADETTSEKRGKVYSIMWVLITSTTILASLALTYITSAIGLFYGVKLGFTMYFIFVIISIFLFYYFLEDKARDNPPSVLKFNKFRRDLSKTIRASSAGYWHFFSYYLVETPARMILSTYYVLFLVHVTHASDALAAMVFSIAMIIYLLAQILIGPVIDKVNRVHALSCMLILTFFSVLLFILLNSIILVIFSCAIMLATIFLEQYMHLIFMADVTIDENRGTSMGLMLTVMGIESALSVFLGGFLYELNPFYPFGFALLFLFISLLILNRSVIGHRLRHFRKYNMYLI</sequence>
<evidence type="ECO:0000259" key="6">
    <source>
        <dbReference type="PROSITE" id="PS50850"/>
    </source>
</evidence>
<dbReference type="InterPro" id="IPR005829">
    <property type="entry name" value="Sugar_transporter_CS"/>
</dbReference>
<gene>
    <name evidence="7" type="ORF">ASZ90_012561</name>
</gene>
<keyword evidence="3 5" id="KW-1133">Transmembrane helix</keyword>
<evidence type="ECO:0000256" key="2">
    <source>
        <dbReference type="ARBA" id="ARBA00022692"/>
    </source>
</evidence>
<evidence type="ECO:0000256" key="5">
    <source>
        <dbReference type="SAM" id="Phobius"/>
    </source>
</evidence>
<dbReference type="PANTHER" id="PTHR23518">
    <property type="entry name" value="C-METHYLTRANSFERASE"/>
    <property type="match status" value="1"/>
</dbReference>
<reference evidence="7" key="1">
    <citation type="journal article" date="2015" name="Proc. Natl. Acad. Sci. U.S.A.">
        <title>Networks of energetic and metabolic interactions define dynamics in microbial communities.</title>
        <authorList>
            <person name="Embree M."/>
            <person name="Liu J.K."/>
            <person name="Al-Bassam M.M."/>
            <person name="Zengler K."/>
        </authorList>
    </citation>
    <scope>NUCLEOTIDE SEQUENCE</scope>
</reference>
<dbReference type="EMBL" id="LNQE01001423">
    <property type="protein sequence ID" value="KUG17755.1"/>
    <property type="molecule type" value="Genomic_DNA"/>
</dbReference>
<dbReference type="InterPro" id="IPR011701">
    <property type="entry name" value="MFS"/>
</dbReference>
<feature type="transmembrane region" description="Helical" evidence="5">
    <location>
        <begin position="250"/>
        <end position="283"/>
    </location>
</feature>
<feature type="transmembrane region" description="Helical" evidence="5">
    <location>
        <begin position="381"/>
        <end position="403"/>
    </location>
</feature>
<evidence type="ECO:0000256" key="1">
    <source>
        <dbReference type="ARBA" id="ARBA00004141"/>
    </source>
</evidence>
<feature type="domain" description="Major facilitator superfamily (MFS) profile" evidence="6">
    <location>
        <begin position="21"/>
        <end position="412"/>
    </location>
</feature>
<keyword evidence="2 5" id="KW-0812">Transmembrane</keyword>
<accession>A0A0W8FA67</accession>
<dbReference type="GO" id="GO:0022857">
    <property type="term" value="F:transmembrane transporter activity"/>
    <property type="evidence" value="ECO:0007669"/>
    <property type="project" value="InterPro"/>
</dbReference>
<dbReference type="PROSITE" id="PS00216">
    <property type="entry name" value="SUGAR_TRANSPORT_1"/>
    <property type="match status" value="1"/>
</dbReference>
<feature type="transmembrane region" description="Helical" evidence="5">
    <location>
        <begin position="21"/>
        <end position="44"/>
    </location>
</feature>
<evidence type="ECO:0000256" key="3">
    <source>
        <dbReference type="ARBA" id="ARBA00022989"/>
    </source>
</evidence>
<keyword evidence="4 5" id="KW-0472">Membrane</keyword>
<evidence type="ECO:0000256" key="4">
    <source>
        <dbReference type="ARBA" id="ARBA00023136"/>
    </source>
</evidence>
<organism evidence="7">
    <name type="scientific">hydrocarbon metagenome</name>
    <dbReference type="NCBI Taxonomy" id="938273"/>
    <lineage>
        <taxon>unclassified sequences</taxon>
        <taxon>metagenomes</taxon>
        <taxon>ecological metagenomes</taxon>
    </lineage>
</organism>
<feature type="transmembrane region" description="Helical" evidence="5">
    <location>
        <begin position="85"/>
        <end position="102"/>
    </location>
</feature>
<feature type="transmembrane region" description="Helical" evidence="5">
    <location>
        <begin position="295"/>
        <end position="313"/>
    </location>
</feature>
<name>A0A0W8FA67_9ZZZZ</name>
<dbReference type="PANTHER" id="PTHR23518:SF2">
    <property type="entry name" value="MAJOR FACILITATOR SUPERFAMILY TRANSPORTER"/>
    <property type="match status" value="1"/>
</dbReference>
<feature type="transmembrane region" description="Helical" evidence="5">
    <location>
        <begin position="319"/>
        <end position="342"/>
    </location>
</feature>
<dbReference type="Gene3D" id="1.20.1250.20">
    <property type="entry name" value="MFS general substrate transporter like domains"/>
    <property type="match status" value="2"/>
</dbReference>
<dbReference type="SUPFAM" id="SSF103473">
    <property type="entry name" value="MFS general substrate transporter"/>
    <property type="match status" value="1"/>
</dbReference>
<dbReference type="AlphaFoldDB" id="A0A0W8FA67"/>